<dbReference type="SUPFAM" id="SSF53448">
    <property type="entry name" value="Nucleotide-diphospho-sugar transferases"/>
    <property type="match status" value="1"/>
</dbReference>
<dbReference type="Gene3D" id="3.90.550.10">
    <property type="entry name" value="Spore Coat Polysaccharide Biosynthesis Protein SpsA, Chain A"/>
    <property type="match status" value="1"/>
</dbReference>
<keyword evidence="1 3" id="KW-0808">Transferase</keyword>
<evidence type="ECO:0000259" key="2">
    <source>
        <dbReference type="Pfam" id="PF12804"/>
    </source>
</evidence>
<dbReference type="GO" id="GO:0016779">
    <property type="term" value="F:nucleotidyltransferase activity"/>
    <property type="evidence" value="ECO:0007669"/>
    <property type="project" value="UniProtKB-ARBA"/>
</dbReference>
<dbReference type="Proteomes" id="UP000245657">
    <property type="component" value="Unassembled WGS sequence"/>
</dbReference>
<proteinExistence type="predicted"/>
<sequence length="192" mass="20870">MAGGRGSRLQMGEKGLVRLCDRPLIDYVITALEDAGVEQVVVTTPSTPYTANYCRVRGIDQVCTEGKGYVEDIIEAVNILNEIGPILIVCADIPGLTSDHVNYILSGYKTGGKPACSVWIPAHLFEKQGCITQFTQETSGIQAAPAGINILLGESIEQEQEEHCILIEDPALTYNVNTRSELKAAEEFFSHL</sequence>
<gene>
    <name evidence="3" type="ORF">DK846_04580</name>
</gene>
<dbReference type="InterPro" id="IPR025877">
    <property type="entry name" value="MobA-like_NTP_Trfase"/>
</dbReference>
<dbReference type="AlphaFoldDB" id="A0A2V2N9W8"/>
<dbReference type="EMBL" id="QGMY01000002">
    <property type="protein sequence ID" value="PWR74426.1"/>
    <property type="molecule type" value="Genomic_DNA"/>
</dbReference>
<name>A0A2V2N9W8_9EURY</name>
<organism evidence="3 4">
    <name type="scientific">Methanospirillum lacunae</name>
    <dbReference type="NCBI Taxonomy" id="668570"/>
    <lineage>
        <taxon>Archaea</taxon>
        <taxon>Methanobacteriati</taxon>
        <taxon>Methanobacteriota</taxon>
        <taxon>Stenosarchaea group</taxon>
        <taxon>Methanomicrobia</taxon>
        <taxon>Methanomicrobiales</taxon>
        <taxon>Methanospirillaceae</taxon>
        <taxon>Methanospirillum</taxon>
    </lineage>
</organism>
<dbReference type="InterPro" id="IPR029044">
    <property type="entry name" value="Nucleotide-diphossugar_trans"/>
</dbReference>
<evidence type="ECO:0000313" key="4">
    <source>
        <dbReference type="Proteomes" id="UP000245657"/>
    </source>
</evidence>
<dbReference type="PANTHER" id="PTHR19136:SF86">
    <property type="entry name" value="ADENOSYLCOBINAMIDE-PHOSPHATE GUANYLYLTRANSFERASE"/>
    <property type="match status" value="1"/>
</dbReference>
<keyword evidence="4" id="KW-1185">Reference proteome</keyword>
<comment type="caution">
    <text evidence="3">The sequence shown here is derived from an EMBL/GenBank/DDBJ whole genome shotgun (WGS) entry which is preliminary data.</text>
</comment>
<reference evidence="3 4" key="1">
    <citation type="submission" date="2018-05" db="EMBL/GenBank/DDBJ databases">
        <title>Draft genome of Methanospirillum lacunae Ki8-1.</title>
        <authorList>
            <person name="Dueholm M.S."/>
            <person name="Nielsen P.H."/>
            <person name="Bakmann L.F."/>
            <person name="Otzen D.E."/>
        </authorList>
    </citation>
    <scope>NUCLEOTIDE SEQUENCE [LARGE SCALE GENOMIC DNA]</scope>
    <source>
        <strain evidence="3 4">Ki8-1</strain>
    </source>
</reference>
<dbReference type="OrthoDB" id="9782at2157"/>
<dbReference type="Pfam" id="PF12804">
    <property type="entry name" value="NTP_transf_3"/>
    <property type="match status" value="1"/>
</dbReference>
<evidence type="ECO:0000256" key="1">
    <source>
        <dbReference type="ARBA" id="ARBA00022679"/>
    </source>
</evidence>
<protein>
    <submittedName>
        <fullName evidence="3">5-deoxyadenosylcobinamide phosphate nucleotidyltransferase</fullName>
    </submittedName>
</protein>
<dbReference type="PANTHER" id="PTHR19136">
    <property type="entry name" value="MOLYBDENUM COFACTOR GUANYLYLTRANSFERASE"/>
    <property type="match status" value="1"/>
</dbReference>
<accession>A0A2V2N9W8</accession>
<evidence type="ECO:0000313" key="3">
    <source>
        <dbReference type="EMBL" id="PWR74426.1"/>
    </source>
</evidence>
<feature type="domain" description="MobA-like NTP transferase" evidence="2">
    <location>
        <begin position="1"/>
        <end position="118"/>
    </location>
</feature>
<dbReference type="RefSeq" id="WP_109967705.1">
    <property type="nucleotide sequence ID" value="NZ_QGMY01000002.1"/>
</dbReference>